<dbReference type="OrthoDB" id="1367260at2"/>
<dbReference type="HOGENOM" id="CLU_2081340_0_0_10"/>
<reference evidence="1 2" key="1">
    <citation type="submission" date="2014-02" db="EMBL/GenBank/DDBJ databases">
        <authorList>
            <person name="Young C.-C."/>
            <person name="Hameed A."/>
            <person name="Huang H.-C."/>
            <person name="Shahina M."/>
        </authorList>
    </citation>
    <scope>NUCLEOTIDE SEQUENCE [LARGE SCALE GENOMIC DNA]</scope>
    <source>
        <strain evidence="1 2">CC-SAMT-1</strain>
    </source>
</reference>
<dbReference type="Proteomes" id="UP000032229">
    <property type="component" value="Chromosome"/>
</dbReference>
<dbReference type="KEGG" id="sze:AW14_12605"/>
<organism evidence="1 2">
    <name type="scientific">Siansivirga zeaxanthinifaciens CC-SAMT-1</name>
    <dbReference type="NCBI Taxonomy" id="1454006"/>
    <lineage>
        <taxon>Bacteria</taxon>
        <taxon>Pseudomonadati</taxon>
        <taxon>Bacteroidota</taxon>
        <taxon>Flavobacteriia</taxon>
        <taxon>Flavobacteriales</taxon>
        <taxon>Flavobacteriaceae</taxon>
        <taxon>Siansivirga</taxon>
    </lineage>
</organism>
<keyword evidence="2" id="KW-1185">Reference proteome</keyword>
<gene>
    <name evidence="1" type="ORF">AW14_12605</name>
</gene>
<dbReference type="RefSeq" id="WP_044639076.1">
    <property type="nucleotide sequence ID" value="NZ_CP007202.1"/>
</dbReference>
<proteinExistence type="predicted"/>
<evidence type="ECO:0000313" key="1">
    <source>
        <dbReference type="EMBL" id="AJR04956.1"/>
    </source>
</evidence>
<dbReference type="STRING" id="1454006.AW14_12605"/>
<dbReference type="PATRIC" id="fig|1454006.5.peg.2500"/>
<dbReference type="EMBL" id="CP007202">
    <property type="protein sequence ID" value="AJR04956.1"/>
    <property type="molecule type" value="Genomic_DNA"/>
</dbReference>
<evidence type="ECO:0000313" key="2">
    <source>
        <dbReference type="Proteomes" id="UP000032229"/>
    </source>
</evidence>
<accession>A0A0C5W0T8</accession>
<dbReference type="AlphaFoldDB" id="A0A0C5W0T8"/>
<name>A0A0C5W0T8_9FLAO</name>
<sequence>MQEAKDPLTGEVFIKQRNNQVFANRKNQVRFNNLKAQEKRKATSQINRMLDNNRAILKRILKGEKETVKSLDYLLGAGFHFGVNTHTIKKGEKKWSCIYDYAYLLQAEKQFKIIHLKS</sequence>
<protein>
    <submittedName>
        <fullName evidence="1">Uncharacterized protein</fullName>
    </submittedName>
</protein>